<accession>A0A177DCT5</accession>
<dbReference type="EMBL" id="KV441487">
    <property type="protein sequence ID" value="OAG17316.1"/>
    <property type="molecule type" value="Genomic_DNA"/>
</dbReference>
<name>A0A177DCT5_ALTAL</name>
<dbReference type="KEGG" id="aalt:CC77DRAFT_1075845"/>
<gene>
    <name evidence="3" type="ORF">CC77DRAFT_1075845</name>
</gene>
<feature type="chain" id="PRO_5008059287" evidence="2">
    <location>
        <begin position="17"/>
        <end position="208"/>
    </location>
</feature>
<organism evidence="3 4">
    <name type="scientific">Alternaria alternata</name>
    <name type="common">Alternaria rot fungus</name>
    <name type="synonym">Torula alternata</name>
    <dbReference type="NCBI Taxonomy" id="5599"/>
    <lineage>
        <taxon>Eukaryota</taxon>
        <taxon>Fungi</taxon>
        <taxon>Dikarya</taxon>
        <taxon>Ascomycota</taxon>
        <taxon>Pezizomycotina</taxon>
        <taxon>Dothideomycetes</taxon>
        <taxon>Pleosporomycetidae</taxon>
        <taxon>Pleosporales</taxon>
        <taxon>Pleosporineae</taxon>
        <taxon>Pleosporaceae</taxon>
        <taxon>Alternaria</taxon>
        <taxon>Alternaria sect. Alternaria</taxon>
        <taxon>Alternaria alternata complex</taxon>
    </lineage>
</organism>
<dbReference type="AlphaFoldDB" id="A0A177DCT5"/>
<evidence type="ECO:0000256" key="1">
    <source>
        <dbReference type="SAM" id="MobiDB-lite"/>
    </source>
</evidence>
<protein>
    <submittedName>
        <fullName evidence="3">Uncharacterized protein</fullName>
    </submittedName>
</protein>
<dbReference type="VEuPathDB" id="FungiDB:CC77DRAFT_1075845"/>
<feature type="signal peptide" evidence="2">
    <location>
        <begin position="1"/>
        <end position="16"/>
    </location>
</feature>
<reference evidence="3 4" key="1">
    <citation type="submission" date="2016-05" db="EMBL/GenBank/DDBJ databases">
        <title>Comparative analysis of secretome profiles of manganese(II)-oxidizing ascomycete fungi.</title>
        <authorList>
            <consortium name="DOE Joint Genome Institute"/>
            <person name="Zeiner C.A."/>
            <person name="Purvine S.O."/>
            <person name="Zink E.M."/>
            <person name="Wu S."/>
            <person name="Pasa-Tolic L."/>
            <person name="Chaput D.L."/>
            <person name="Haridas S."/>
            <person name="Grigoriev I.V."/>
            <person name="Santelli C.M."/>
            <person name="Hansel C.M."/>
        </authorList>
    </citation>
    <scope>NUCLEOTIDE SEQUENCE [LARGE SCALE GENOMIC DNA]</scope>
    <source>
        <strain evidence="3 4">SRC1lrK2f</strain>
    </source>
</reference>
<proteinExistence type="predicted"/>
<feature type="region of interest" description="Disordered" evidence="1">
    <location>
        <begin position="117"/>
        <end position="138"/>
    </location>
</feature>
<keyword evidence="4" id="KW-1185">Reference proteome</keyword>
<dbReference type="Proteomes" id="UP000077248">
    <property type="component" value="Unassembled WGS sequence"/>
</dbReference>
<sequence>MQYPIIVLALAATSSAIDILGFGGSTYVAEHCKNSDTIVVSWRGVQADTCYSSSTSLAAMQFVAIPKTWHIITRSYSALSCPSNTKLQDFHSNGNDQVCHGSAKGEIRYRGAGYSFEPTKRSEQNDGNDLENANGTKKSCVGPDRVHLIDGQEYAVTGIDDTIVAEMVSLQADCLFKTNSFIEFASNGTVTADMPSRFDQYLASAEQP</sequence>
<evidence type="ECO:0000313" key="4">
    <source>
        <dbReference type="Proteomes" id="UP000077248"/>
    </source>
</evidence>
<feature type="compositionally biased region" description="Polar residues" evidence="1">
    <location>
        <begin position="125"/>
        <end position="137"/>
    </location>
</feature>
<keyword evidence="2" id="KW-0732">Signal</keyword>
<evidence type="ECO:0000313" key="3">
    <source>
        <dbReference type="EMBL" id="OAG17316.1"/>
    </source>
</evidence>
<dbReference type="OMA" id="GCTYLAN"/>
<dbReference type="RefSeq" id="XP_018382737.1">
    <property type="nucleotide sequence ID" value="XM_018529232.1"/>
</dbReference>
<dbReference type="GeneID" id="29114826"/>
<evidence type="ECO:0000256" key="2">
    <source>
        <dbReference type="SAM" id="SignalP"/>
    </source>
</evidence>